<dbReference type="GO" id="GO:0006310">
    <property type="term" value="P:DNA recombination"/>
    <property type="evidence" value="ECO:0007669"/>
    <property type="project" value="UniProtKB-KW"/>
</dbReference>
<feature type="domain" description="Tyr recombinase" evidence="5">
    <location>
        <begin position="165"/>
        <end position="349"/>
    </location>
</feature>
<dbReference type="PROSITE" id="PS51898">
    <property type="entry name" value="TYR_RECOMBINASE"/>
    <property type="match status" value="1"/>
</dbReference>
<gene>
    <name evidence="7" type="ORF">SAMN04488085_102259</name>
</gene>
<dbReference type="Proteomes" id="UP000199152">
    <property type="component" value="Unassembled WGS sequence"/>
</dbReference>
<dbReference type="CDD" id="cd01189">
    <property type="entry name" value="INT_ICEBs1_C_like"/>
    <property type="match status" value="1"/>
</dbReference>
<dbReference type="InterPro" id="IPR011010">
    <property type="entry name" value="DNA_brk_join_enz"/>
</dbReference>
<evidence type="ECO:0000259" key="5">
    <source>
        <dbReference type="PROSITE" id="PS51898"/>
    </source>
</evidence>
<keyword evidence="3" id="KW-0233">DNA recombination</keyword>
<dbReference type="OrthoDB" id="1822491at2"/>
<dbReference type="GO" id="GO:0003677">
    <property type="term" value="F:DNA binding"/>
    <property type="evidence" value="ECO:0007669"/>
    <property type="project" value="UniProtKB-UniRule"/>
</dbReference>
<dbReference type="InterPro" id="IPR044068">
    <property type="entry name" value="CB"/>
</dbReference>
<dbReference type="Gene3D" id="1.10.443.10">
    <property type="entry name" value="Intergrase catalytic core"/>
    <property type="match status" value="1"/>
</dbReference>
<evidence type="ECO:0000259" key="6">
    <source>
        <dbReference type="PROSITE" id="PS51900"/>
    </source>
</evidence>
<dbReference type="InterPro" id="IPR053876">
    <property type="entry name" value="Phage_int_M"/>
</dbReference>
<evidence type="ECO:0000313" key="8">
    <source>
        <dbReference type="Proteomes" id="UP000199152"/>
    </source>
</evidence>
<dbReference type="RefSeq" id="WP_091321487.1">
    <property type="nucleotide sequence ID" value="NZ_FOSW01000002.1"/>
</dbReference>
<evidence type="ECO:0000313" key="7">
    <source>
        <dbReference type="EMBL" id="SFK56442.1"/>
    </source>
</evidence>
<dbReference type="Pfam" id="PF22022">
    <property type="entry name" value="Phage_int_M"/>
    <property type="match status" value="1"/>
</dbReference>
<protein>
    <submittedName>
        <fullName evidence="7">Site-specific recombinase XerD</fullName>
    </submittedName>
</protein>
<sequence length="383" mass="41998">MAGTISVIVISDGTRRYRARYRDAGGRQHEKRYKRKVDAQHWLDEQTSALVTQTWTAPERGRVTVEAWAEQWLAAQTGLKPSTAYRYRSLLRSQILPRWGRHRLADVSHADVAAWVADMSARGLAPATARQAHRVLALVLTLAVRDGRIPRNPATGVPLPRALRAEPRFLTRDQIEQLADAAGEYGDVVRLLAYTGLRFGELAALRVRRIDFLRKRLTVAESATEVGGVVQFGSPKTHQQRTVPIPAVLLEPLSRRCAGKRADDLVLTSPEGGVLRSGNFRRRVFDPAATAAGLEDLSPHDLRHTAASLLVASGANVKAVQRMLGHASAAMTLDVYSGLFDDDLGALAERMDAAHDAHTAAHPVGVLWARDKITDLDPVPTGR</sequence>
<evidence type="ECO:0000256" key="2">
    <source>
        <dbReference type="ARBA" id="ARBA00023125"/>
    </source>
</evidence>
<dbReference type="PROSITE" id="PS51900">
    <property type="entry name" value="CB"/>
    <property type="match status" value="1"/>
</dbReference>
<organism evidence="7 8">
    <name type="scientific">Geodermatophilus ruber</name>
    <dbReference type="NCBI Taxonomy" id="504800"/>
    <lineage>
        <taxon>Bacteria</taxon>
        <taxon>Bacillati</taxon>
        <taxon>Actinomycetota</taxon>
        <taxon>Actinomycetes</taxon>
        <taxon>Geodermatophilales</taxon>
        <taxon>Geodermatophilaceae</taxon>
        <taxon>Geodermatophilus</taxon>
    </lineage>
</organism>
<accession>A0A1I4AIY6</accession>
<evidence type="ECO:0000256" key="4">
    <source>
        <dbReference type="PROSITE-ProRule" id="PRU01248"/>
    </source>
</evidence>
<dbReference type="PANTHER" id="PTHR30349:SF64">
    <property type="entry name" value="PROPHAGE INTEGRASE INTD-RELATED"/>
    <property type="match status" value="1"/>
</dbReference>
<dbReference type="EMBL" id="FOSW01000002">
    <property type="protein sequence ID" value="SFK56442.1"/>
    <property type="molecule type" value="Genomic_DNA"/>
</dbReference>
<keyword evidence="2 4" id="KW-0238">DNA-binding</keyword>
<reference evidence="7 8" key="1">
    <citation type="submission" date="2016-10" db="EMBL/GenBank/DDBJ databases">
        <authorList>
            <person name="de Groot N.N."/>
        </authorList>
    </citation>
    <scope>NUCLEOTIDE SEQUENCE [LARGE SCALE GENOMIC DNA]</scope>
    <source>
        <strain evidence="7 8">DSM 45317</strain>
    </source>
</reference>
<evidence type="ECO:0000256" key="3">
    <source>
        <dbReference type="ARBA" id="ARBA00023172"/>
    </source>
</evidence>
<dbReference type="AlphaFoldDB" id="A0A1I4AIY6"/>
<name>A0A1I4AIY6_9ACTN</name>
<comment type="similarity">
    <text evidence="1">Belongs to the 'phage' integrase family.</text>
</comment>
<dbReference type="SUPFAM" id="SSF56349">
    <property type="entry name" value="DNA breaking-rejoining enzymes"/>
    <property type="match status" value="1"/>
</dbReference>
<evidence type="ECO:0000256" key="1">
    <source>
        <dbReference type="ARBA" id="ARBA00008857"/>
    </source>
</evidence>
<dbReference type="GO" id="GO:0015074">
    <property type="term" value="P:DNA integration"/>
    <property type="evidence" value="ECO:0007669"/>
    <property type="project" value="InterPro"/>
</dbReference>
<feature type="domain" description="Core-binding (CB)" evidence="6">
    <location>
        <begin position="63"/>
        <end position="144"/>
    </location>
</feature>
<dbReference type="InterPro" id="IPR013762">
    <property type="entry name" value="Integrase-like_cat_sf"/>
</dbReference>
<dbReference type="InterPro" id="IPR050090">
    <property type="entry name" value="Tyrosine_recombinase_XerCD"/>
</dbReference>
<dbReference type="InParanoid" id="A0A1I4AIY6"/>
<dbReference type="InterPro" id="IPR002104">
    <property type="entry name" value="Integrase_catalytic"/>
</dbReference>
<keyword evidence="8" id="KW-1185">Reference proteome</keyword>
<proteinExistence type="inferred from homology"/>
<dbReference type="Pfam" id="PF00589">
    <property type="entry name" value="Phage_integrase"/>
    <property type="match status" value="1"/>
</dbReference>
<dbReference type="Gene3D" id="1.10.150.130">
    <property type="match status" value="1"/>
</dbReference>
<dbReference type="STRING" id="504800.SAMN04488085_102259"/>
<dbReference type="PANTHER" id="PTHR30349">
    <property type="entry name" value="PHAGE INTEGRASE-RELATED"/>
    <property type="match status" value="1"/>
</dbReference>
<dbReference type="InterPro" id="IPR010998">
    <property type="entry name" value="Integrase_recombinase_N"/>
</dbReference>